<evidence type="ECO:0000256" key="2">
    <source>
        <dbReference type="ARBA" id="ARBA00022814"/>
    </source>
</evidence>
<sequence length="142" mass="16129">MSRRVAREKALQILFQIDVGRANPEFATEYILEESTLEEQDAAFTRQVVKGTLENISTIDELIESHSQDWDLARLANVDRNILRLGVYELLYRDDIPPSVSINEAVELAKIFGTEESSKFVNGILDAIKHRVAENRPLEGDE</sequence>
<dbReference type="GO" id="GO:0003723">
    <property type="term" value="F:RNA binding"/>
    <property type="evidence" value="ECO:0007669"/>
    <property type="project" value="UniProtKB-UniRule"/>
</dbReference>
<comment type="caution">
    <text evidence="8">The sequence shown here is derived from an EMBL/GenBank/DDBJ whole genome shotgun (WGS) entry which is preliminary data.</text>
</comment>
<accession>A0A1Z5HXM3</accession>
<evidence type="ECO:0000256" key="3">
    <source>
        <dbReference type="ARBA" id="ARBA00022884"/>
    </source>
</evidence>
<dbReference type="PANTHER" id="PTHR11078">
    <property type="entry name" value="N UTILIZATION SUBSTANCE PROTEIN B-RELATED"/>
    <property type="match status" value="1"/>
</dbReference>
<dbReference type="CDD" id="cd00619">
    <property type="entry name" value="Terminator_NusB"/>
    <property type="match status" value="1"/>
</dbReference>
<evidence type="ECO:0000256" key="6">
    <source>
        <dbReference type="HAMAP-Rule" id="MF_00073"/>
    </source>
</evidence>
<dbReference type="Proteomes" id="UP000197032">
    <property type="component" value="Unassembled WGS sequence"/>
</dbReference>
<feature type="domain" description="NusB/RsmB/TIM44" evidence="7">
    <location>
        <begin position="5"/>
        <end position="128"/>
    </location>
</feature>
<dbReference type="GO" id="GO:0006353">
    <property type="term" value="P:DNA-templated transcription termination"/>
    <property type="evidence" value="ECO:0007669"/>
    <property type="project" value="UniProtKB-UniRule"/>
</dbReference>
<comment type="similarity">
    <text evidence="1 6">Belongs to the NusB family.</text>
</comment>
<dbReference type="Gene3D" id="1.10.940.10">
    <property type="entry name" value="NusB-like"/>
    <property type="match status" value="1"/>
</dbReference>
<organism evidence="8 9">
    <name type="scientific">Calderihabitans maritimus</name>
    <dbReference type="NCBI Taxonomy" id="1246530"/>
    <lineage>
        <taxon>Bacteria</taxon>
        <taxon>Bacillati</taxon>
        <taxon>Bacillota</taxon>
        <taxon>Clostridia</taxon>
        <taxon>Neomoorellales</taxon>
        <taxon>Calderihabitantaceae</taxon>
        <taxon>Calderihabitans</taxon>
    </lineage>
</organism>
<keyword evidence="3 6" id="KW-0694">RNA-binding</keyword>
<evidence type="ECO:0000313" key="9">
    <source>
        <dbReference type="Proteomes" id="UP000197032"/>
    </source>
</evidence>
<comment type="function">
    <text evidence="6">Involved in transcription antitermination. Required for transcription of ribosomal RNA (rRNA) genes. Binds specifically to the boxA antiterminator sequence of the ribosomal RNA (rrn) operons.</text>
</comment>
<name>A0A1Z5HXM3_9FIRM</name>
<dbReference type="PANTHER" id="PTHR11078:SF3">
    <property type="entry name" value="ANTITERMINATION NUSB DOMAIN-CONTAINING PROTEIN"/>
    <property type="match status" value="1"/>
</dbReference>
<keyword evidence="4 6" id="KW-0805">Transcription regulation</keyword>
<keyword evidence="5 6" id="KW-0804">Transcription</keyword>
<dbReference type="NCBIfam" id="TIGR01951">
    <property type="entry name" value="nusB"/>
    <property type="match status" value="1"/>
</dbReference>
<dbReference type="InterPro" id="IPR006027">
    <property type="entry name" value="NusB_RsmB_TIM44"/>
</dbReference>
<dbReference type="GO" id="GO:0005829">
    <property type="term" value="C:cytosol"/>
    <property type="evidence" value="ECO:0007669"/>
    <property type="project" value="TreeGrafter"/>
</dbReference>
<reference evidence="9" key="1">
    <citation type="journal article" date="2017" name="Appl. Environ. Microbiol.">
        <title>Genomic Analysis of Calderihabitans maritimus KKC1, a Thermophilic, Hydrogenogenic, Carboxydotrophic Bacterium Isolated from Marine Sediment.</title>
        <authorList>
            <person name="Omae K."/>
            <person name="Yoneda Y."/>
            <person name="Fukuyama Y."/>
            <person name="Yoshida T."/>
            <person name="Sako Y."/>
        </authorList>
    </citation>
    <scope>NUCLEOTIDE SEQUENCE [LARGE SCALE GENOMIC DNA]</scope>
    <source>
        <strain evidence="9">KKC1</strain>
    </source>
</reference>
<dbReference type="OrthoDB" id="9811381at2"/>
<evidence type="ECO:0000256" key="5">
    <source>
        <dbReference type="ARBA" id="ARBA00023163"/>
    </source>
</evidence>
<evidence type="ECO:0000313" key="8">
    <source>
        <dbReference type="EMBL" id="GAW94168.1"/>
    </source>
</evidence>
<dbReference type="InterPro" id="IPR035926">
    <property type="entry name" value="NusB-like_sf"/>
</dbReference>
<evidence type="ECO:0000256" key="4">
    <source>
        <dbReference type="ARBA" id="ARBA00023015"/>
    </source>
</evidence>
<gene>
    <name evidence="6" type="primary">nusB</name>
    <name evidence="8" type="ORF">KKC1_32810</name>
</gene>
<dbReference type="HAMAP" id="MF_00073">
    <property type="entry name" value="NusB"/>
    <property type="match status" value="1"/>
</dbReference>
<evidence type="ECO:0000256" key="1">
    <source>
        <dbReference type="ARBA" id="ARBA00005952"/>
    </source>
</evidence>
<dbReference type="SUPFAM" id="SSF48013">
    <property type="entry name" value="NusB-like"/>
    <property type="match status" value="1"/>
</dbReference>
<keyword evidence="2 6" id="KW-0889">Transcription antitermination</keyword>
<evidence type="ECO:0000259" key="7">
    <source>
        <dbReference type="Pfam" id="PF01029"/>
    </source>
</evidence>
<protein>
    <recommendedName>
        <fullName evidence="6">Transcription antitermination protein NusB</fullName>
    </recommendedName>
    <alternativeName>
        <fullName evidence="6">Antitermination factor NusB</fullName>
    </alternativeName>
</protein>
<dbReference type="AlphaFoldDB" id="A0A1Z5HXM3"/>
<dbReference type="GO" id="GO:0031564">
    <property type="term" value="P:transcription antitermination"/>
    <property type="evidence" value="ECO:0007669"/>
    <property type="project" value="UniProtKB-KW"/>
</dbReference>
<proteinExistence type="inferred from homology"/>
<dbReference type="InterPro" id="IPR011605">
    <property type="entry name" value="NusB_fam"/>
</dbReference>
<dbReference type="Pfam" id="PF01029">
    <property type="entry name" value="NusB"/>
    <property type="match status" value="1"/>
</dbReference>
<keyword evidence="9" id="KW-1185">Reference proteome</keyword>
<dbReference type="RefSeq" id="WP_088555168.1">
    <property type="nucleotide sequence ID" value="NZ_BDGJ01000198.1"/>
</dbReference>
<dbReference type="EMBL" id="BDGJ01000198">
    <property type="protein sequence ID" value="GAW94168.1"/>
    <property type="molecule type" value="Genomic_DNA"/>
</dbReference>